<dbReference type="CDD" id="cd00087">
    <property type="entry name" value="FReD"/>
    <property type="match status" value="1"/>
</dbReference>
<dbReference type="HOGENOM" id="CLU_038628_14_0_1"/>
<dbReference type="AlphaFoldDB" id="K1QVL0"/>
<dbReference type="InterPro" id="IPR002181">
    <property type="entry name" value="Fibrinogen_a/b/g_C_dom"/>
</dbReference>
<dbReference type="InterPro" id="IPR050373">
    <property type="entry name" value="Fibrinogen_C-term_domain"/>
</dbReference>
<evidence type="ECO:0000313" key="1">
    <source>
        <dbReference type="EMBL" id="EKC37653.1"/>
    </source>
</evidence>
<dbReference type="GO" id="GO:0005615">
    <property type="term" value="C:extracellular space"/>
    <property type="evidence" value="ECO:0007669"/>
    <property type="project" value="TreeGrafter"/>
</dbReference>
<accession>K1QVL0</accession>
<dbReference type="SMART" id="SM00186">
    <property type="entry name" value="FBG"/>
    <property type="match status" value="1"/>
</dbReference>
<dbReference type="EMBL" id="JH817333">
    <property type="protein sequence ID" value="EKC37653.1"/>
    <property type="molecule type" value="Genomic_DNA"/>
</dbReference>
<dbReference type="PROSITE" id="PS51257">
    <property type="entry name" value="PROKAR_LIPOPROTEIN"/>
    <property type="match status" value="1"/>
</dbReference>
<dbReference type="Pfam" id="PF00147">
    <property type="entry name" value="Fibrinogen_C"/>
    <property type="match status" value="1"/>
</dbReference>
<sequence>MSPNSMKERLFNANTITCLLYLLSLCSCFSYTVVPGERYGGPVAKVFETIGQQQCVRERRHRPKLCQGVNYRKQELLCEIMSAINETEQKPDYVRIKLDQVFQRRHDGTEDFVRTWMEYKNGFGDLTSEFWFGNDKLHYLLSQGTYELRMDMEDFDDQTRYVKYSNFNVGNESTKYIAIVSGYSGNVDDCFTGELKPINNMMFSTWDYDNDVALSHCAELYKSGWWHGNCHCTNPNGLYLRGENTATAQRITYEFWRSQDYSLKYVHLMVRRTD</sequence>
<dbReference type="PROSITE" id="PS51406">
    <property type="entry name" value="FIBRINOGEN_C_2"/>
    <property type="match status" value="1"/>
</dbReference>
<dbReference type="SUPFAM" id="SSF56496">
    <property type="entry name" value="Fibrinogen C-terminal domain-like"/>
    <property type="match status" value="1"/>
</dbReference>
<dbReference type="InParanoid" id="K1QVL0"/>
<dbReference type="InterPro" id="IPR036056">
    <property type="entry name" value="Fibrinogen-like_C"/>
</dbReference>
<protein>
    <submittedName>
        <fullName evidence="1">Ficolin-2</fullName>
    </submittedName>
</protein>
<dbReference type="PANTHER" id="PTHR19143">
    <property type="entry name" value="FIBRINOGEN/TENASCIN/ANGIOPOEITIN"/>
    <property type="match status" value="1"/>
</dbReference>
<proteinExistence type="predicted"/>
<dbReference type="InterPro" id="IPR014716">
    <property type="entry name" value="Fibrinogen_a/b/g_C_1"/>
</dbReference>
<dbReference type="Gene3D" id="3.90.215.10">
    <property type="entry name" value="Gamma Fibrinogen, chain A, domain 1"/>
    <property type="match status" value="1"/>
</dbReference>
<organism evidence="1">
    <name type="scientific">Magallana gigas</name>
    <name type="common">Pacific oyster</name>
    <name type="synonym">Crassostrea gigas</name>
    <dbReference type="NCBI Taxonomy" id="29159"/>
    <lineage>
        <taxon>Eukaryota</taxon>
        <taxon>Metazoa</taxon>
        <taxon>Spiralia</taxon>
        <taxon>Lophotrochozoa</taxon>
        <taxon>Mollusca</taxon>
        <taxon>Bivalvia</taxon>
        <taxon>Autobranchia</taxon>
        <taxon>Pteriomorphia</taxon>
        <taxon>Ostreida</taxon>
        <taxon>Ostreoidea</taxon>
        <taxon>Ostreidae</taxon>
        <taxon>Magallana</taxon>
    </lineage>
</organism>
<gene>
    <name evidence="1" type="ORF">CGI_10024207</name>
</gene>
<name>K1QVL0_MAGGI</name>
<reference evidence="1" key="1">
    <citation type="journal article" date="2012" name="Nature">
        <title>The oyster genome reveals stress adaptation and complexity of shell formation.</title>
        <authorList>
            <person name="Zhang G."/>
            <person name="Fang X."/>
            <person name="Guo X."/>
            <person name="Li L."/>
            <person name="Luo R."/>
            <person name="Xu F."/>
            <person name="Yang P."/>
            <person name="Zhang L."/>
            <person name="Wang X."/>
            <person name="Qi H."/>
            <person name="Xiong Z."/>
            <person name="Que H."/>
            <person name="Xie Y."/>
            <person name="Holland P.W."/>
            <person name="Paps J."/>
            <person name="Zhu Y."/>
            <person name="Wu F."/>
            <person name="Chen Y."/>
            <person name="Wang J."/>
            <person name="Peng C."/>
            <person name="Meng J."/>
            <person name="Yang L."/>
            <person name="Liu J."/>
            <person name="Wen B."/>
            <person name="Zhang N."/>
            <person name="Huang Z."/>
            <person name="Zhu Q."/>
            <person name="Feng Y."/>
            <person name="Mount A."/>
            <person name="Hedgecock D."/>
            <person name="Xu Z."/>
            <person name="Liu Y."/>
            <person name="Domazet-Loso T."/>
            <person name="Du Y."/>
            <person name="Sun X."/>
            <person name="Zhang S."/>
            <person name="Liu B."/>
            <person name="Cheng P."/>
            <person name="Jiang X."/>
            <person name="Li J."/>
            <person name="Fan D."/>
            <person name="Wang W."/>
            <person name="Fu W."/>
            <person name="Wang T."/>
            <person name="Wang B."/>
            <person name="Zhang J."/>
            <person name="Peng Z."/>
            <person name="Li Y."/>
            <person name="Li N."/>
            <person name="Wang J."/>
            <person name="Chen M."/>
            <person name="He Y."/>
            <person name="Tan F."/>
            <person name="Song X."/>
            <person name="Zheng Q."/>
            <person name="Huang R."/>
            <person name="Yang H."/>
            <person name="Du X."/>
            <person name="Chen L."/>
            <person name="Yang M."/>
            <person name="Gaffney P.M."/>
            <person name="Wang S."/>
            <person name="Luo L."/>
            <person name="She Z."/>
            <person name="Ming Y."/>
            <person name="Huang W."/>
            <person name="Zhang S."/>
            <person name="Huang B."/>
            <person name="Zhang Y."/>
            <person name="Qu T."/>
            <person name="Ni P."/>
            <person name="Miao G."/>
            <person name="Wang J."/>
            <person name="Wang Q."/>
            <person name="Steinberg C.E."/>
            <person name="Wang H."/>
            <person name="Li N."/>
            <person name="Qian L."/>
            <person name="Zhang G."/>
            <person name="Li Y."/>
            <person name="Yang H."/>
            <person name="Liu X."/>
            <person name="Wang J."/>
            <person name="Yin Y."/>
            <person name="Wang J."/>
        </authorList>
    </citation>
    <scope>NUCLEOTIDE SEQUENCE [LARGE SCALE GENOMIC DNA]</scope>
    <source>
        <strain evidence="1">05x7-T-G4-1.051#20</strain>
    </source>
</reference>